<dbReference type="AlphaFoldDB" id="A0A8H5I219"/>
<comment type="subcellular location">
    <subcellularLocation>
        <location evidence="1">Membrane</location>
        <topology evidence="1">Multi-pass membrane protein</topology>
    </subcellularLocation>
</comment>
<feature type="transmembrane region" description="Helical" evidence="6">
    <location>
        <begin position="246"/>
        <end position="272"/>
    </location>
</feature>
<dbReference type="GO" id="GO:0016020">
    <property type="term" value="C:membrane"/>
    <property type="evidence" value="ECO:0007669"/>
    <property type="project" value="UniProtKB-SubCell"/>
</dbReference>
<reference evidence="7 8" key="1">
    <citation type="journal article" date="2020" name="ISME J.">
        <title>Uncovering the hidden diversity of litter-decomposition mechanisms in mushroom-forming fungi.</title>
        <authorList>
            <person name="Floudas D."/>
            <person name="Bentzer J."/>
            <person name="Ahren D."/>
            <person name="Johansson T."/>
            <person name="Persson P."/>
            <person name="Tunlid A."/>
        </authorList>
    </citation>
    <scope>NUCLEOTIDE SEQUENCE [LARGE SCALE GENOMIC DNA]</scope>
    <source>
        <strain evidence="7 8">CBS 406.79</strain>
    </source>
</reference>
<accession>A0A8H5I219</accession>
<evidence type="ECO:0000256" key="4">
    <source>
        <dbReference type="ARBA" id="ARBA00023136"/>
    </source>
</evidence>
<keyword evidence="2 6" id="KW-0812">Transmembrane</keyword>
<feature type="region of interest" description="Disordered" evidence="5">
    <location>
        <begin position="56"/>
        <end position="148"/>
    </location>
</feature>
<feature type="transmembrane region" description="Helical" evidence="6">
    <location>
        <begin position="313"/>
        <end position="333"/>
    </location>
</feature>
<dbReference type="PANTHER" id="PTHR12570">
    <property type="match status" value="1"/>
</dbReference>
<dbReference type="OrthoDB" id="165382at2759"/>
<feature type="transmembrane region" description="Helical" evidence="6">
    <location>
        <begin position="27"/>
        <end position="47"/>
    </location>
</feature>
<dbReference type="SUPFAM" id="SSF103481">
    <property type="entry name" value="Multidrug resistance efflux transporter EmrE"/>
    <property type="match status" value="1"/>
</dbReference>
<evidence type="ECO:0000256" key="2">
    <source>
        <dbReference type="ARBA" id="ARBA00022692"/>
    </source>
</evidence>
<feature type="transmembrane region" description="Helical" evidence="6">
    <location>
        <begin position="413"/>
        <end position="435"/>
    </location>
</feature>
<dbReference type="InterPro" id="IPR008521">
    <property type="entry name" value="Mg_trans_NIPA"/>
</dbReference>
<evidence type="ECO:0008006" key="9">
    <source>
        <dbReference type="Google" id="ProtNLM"/>
    </source>
</evidence>
<proteinExistence type="predicted"/>
<feature type="transmembrane region" description="Helical" evidence="6">
    <location>
        <begin position="209"/>
        <end position="226"/>
    </location>
</feature>
<comment type="caution">
    <text evidence="7">The sequence shown here is derived from an EMBL/GenBank/DDBJ whole genome shotgun (WGS) entry which is preliminary data.</text>
</comment>
<sequence length="623" mass="67874">MLQRSLPFAFGSSYEQPYLFPELSTGTIIGISVAIAGNVLISISLNLQKLAHKRMNGERSPGSFSDTVHGSTKTPSLNSEGGQVSTVEEGEEGGDSGAESSGTGTASNIRAPESESLFPFPRGPQTPATLRDYGSTLPPSSSKKRKLASRILPFRSRQKPRLVLLPVDIVPQNRNHFKQSPTNTSSQVGSQLKDQVETGNESDYLKSKLWWSGFLLMNVGEMGKFSSSLSLRHRLLLHEGNFISYAWAPASVVAPLGTFALVANCVFSPLILGEHFRKRDLLGVAIAIIGAVTVVLSSNASDVRLDPDRLVNAISQTPFIVYTCIYAVAAMVLASMSQSSYGPRYALVDVGLCALFGGFTVLSTKAVSTLLTMPWSEVFTKFITYPVILVLALTGVGQIRYLNRALMRFDSKIVIPIQFVLFNLSAIVGSAILFGDFRKASFHQVVTFLYGCAATFVGVFIIAWSSQNNEADLEDPETEQSEEEEELEGAAARRAEQVASHLRLGSLGRRRRATLILPDDIGEIPSLHHKHSAIMGLSPAQPLLLVHTPPREQTMRDYERDLSTPSSYQRPRAMSWFGGDSSPRGRLFEGGRRTRESSLAERLQSNAGASIASHINSPHLSQQ</sequence>
<feature type="compositionally biased region" description="Polar residues" evidence="5">
    <location>
        <begin position="603"/>
        <end position="623"/>
    </location>
</feature>
<name>A0A8H5I219_9AGAR</name>
<keyword evidence="8" id="KW-1185">Reference proteome</keyword>
<evidence type="ECO:0000313" key="7">
    <source>
        <dbReference type="EMBL" id="KAF5393723.1"/>
    </source>
</evidence>
<dbReference type="GO" id="GO:0015095">
    <property type="term" value="F:magnesium ion transmembrane transporter activity"/>
    <property type="evidence" value="ECO:0007669"/>
    <property type="project" value="InterPro"/>
</dbReference>
<feature type="compositionally biased region" description="Low complexity" evidence="5">
    <location>
        <begin position="97"/>
        <end position="107"/>
    </location>
</feature>
<feature type="compositionally biased region" description="Polar residues" evidence="5">
    <location>
        <begin position="62"/>
        <end position="78"/>
    </location>
</feature>
<keyword evidence="4 6" id="KW-0472">Membrane</keyword>
<feature type="transmembrane region" description="Helical" evidence="6">
    <location>
        <begin position="281"/>
        <end position="301"/>
    </location>
</feature>
<evidence type="ECO:0000313" key="8">
    <source>
        <dbReference type="Proteomes" id="UP000518752"/>
    </source>
</evidence>
<evidence type="ECO:0000256" key="5">
    <source>
        <dbReference type="SAM" id="MobiDB-lite"/>
    </source>
</evidence>
<feature type="region of interest" description="Disordered" evidence="5">
    <location>
        <begin position="558"/>
        <end position="623"/>
    </location>
</feature>
<evidence type="ECO:0000256" key="6">
    <source>
        <dbReference type="SAM" id="Phobius"/>
    </source>
</evidence>
<dbReference type="Proteomes" id="UP000518752">
    <property type="component" value="Unassembled WGS sequence"/>
</dbReference>
<dbReference type="InterPro" id="IPR037185">
    <property type="entry name" value="EmrE-like"/>
</dbReference>
<protein>
    <recommendedName>
        <fullName evidence="9">DUF803-domain-containing protein</fullName>
    </recommendedName>
</protein>
<feature type="compositionally biased region" description="Basic and acidic residues" evidence="5">
    <location>
        <begin position="586"/>
        <end position="599"/>
    </location>
</feature>
<organism evidence="7 8">
    <name type="scientific">Collybiopsis confluens</name>
    <dbReference type="NCBI Taxonomy" id="2823264"/>
    <lineage>
        <taxon>Eukaryota</taxon>
        <taxon>Fungi</taxon>
        <taxon>Dikarya</taxon>
        <taxon>Basidiomycota</taxon>
        <taxon>Agaricomycotina</taxon>
        <taxon>Agaricomycetes</taxon>
        <taxon>Agaricomycetidae</taxon>
        <taxon>Agaricales</taxon>
        <taxon>Marasmiineae</taxon>
        <taxon>Omphalotaceae</taxon>
        <taxon>Collybiopsis</taxon>
    </lineage>
</organism>
<evidence type="ECO:0000256" key="1">
    <source>
        <dbReference type="ARBA" id="ARBA00004141"/>
    </source>
</evidence>
<dbReference type="Pfam" id="PF05653">
    <property type="entry name" value="Mg_trans_NIPA"/>
    <property type="match status" value="1"/>
</dbReference>
<evidence type="ECO:0000256" key="3">
    <source>
        <dbReference type="ARBA" id="ARBA00022989"/>
    </source>
</evidence>
<feature type="transmembrane region" description="Helical" evidence="6">
    <location>
        <begin position="345"/>
        <end position="362"/>
    </location>
</feature>
<feature type="transmembrane region" description="Helical" evidence="6">
    <location>
        <begin position="382"/>
        <end position="401"/>
    </location>
</feature>
<gene>
    <name evidence="7" type="ORF">D9757_000171</name>
</gene>
<keyword evidence="3 6" id="KW-1133">Transmembrane helix</keyword>
<dbReference type="PANTHER" id="PTHR12570:SF65">
    <property type="entry name" value="MAGNESIUM TRANSPORTER NIPA9-RELATED"/>
    <property type="match status" value="1"/>
</dbReference>
<dbReference type="EMBL" id="JAACJN010000001">
    <property type="protein sequence ID" value="KAF5393723.1"/>
    <property type="molecule type" value="Genomic_DNA"/>
</dbReference>
<feature type="transmembrane region" description="Helical" evidence="6">
    <location>
        <begin position="441"/>
        <end position="464"/>
    </location>
</feature>